<dbReference type="InterPro" id="IPR052345">
    <property type="entry name" value="Rad_response_metalloprotease"/>
</dbReference>
<feature type="domain" description="IrrE N-terminal-like" evidence="1">
    <location>
        <begin position="411"/>
        <end position="501"/>
    </location>
</feature>
<dbReference type="Pfam" id="PF06114">
    <property type="entry name" value="Peptidase_M78"/>
    <property type="match status" value="1"/>
</dbReference>
<evidence type="ECO:0000313" key="2">
    <source>
        <dbReference type="EMBL" id="GGX26608.1"/>
    </source>
</evidence>
<dbReference type="Gene3D" id="1.10.10.2910">
    <property type="match status" value="1"/>
</dbReference>
<keyword evidence="3" id="KW-1185">Reference proteome</keyword>
<dbReference type="PANTHER" id="PTHR43236:SF1">
    <property type="entry name" value="BLL7220 PROTEIN"/>
    <property type="match status" value="1"/>
</dbReference>
<name>A0ABQ2XPT4_9ACTN</name>
<dbReference type="Proteomes" id="UP000617743">
    <property type="component" value="Unassembled WGS sequence"/>
</dbReference>
<reference evidence="3" key="1">
    <citation type="journal article" date="2019" name="Int. J. Syst. Evol. Microbiol.">
        <title>The Global Catalogue of Microorganisms (GCM) 10K type strain sequencing project: providing services to taxonomists for standard genome sequencing and annotation.</title>
        <authorList>
            <consortium name="The Broad Institute Genomics Platform"/>
            <consortium name="The Broad Institute Genome Sequencing Center for Infectious Disease"/>
            <person name="Wu L."/>
            <person name="Ma J."/>
        </authorList>
    </citation>
    <scope>NUCLEOTIDE SEQUENCE [LARGE SCALE GENOMIC DNA]</scope>
    <source>
        <strain evidence="3">JCM 4866</strain>
    </source>
</reference>
<protein>
    <recommendedName>
        <fullName evidence="1">IrrE N-terminal-like domain-containing protein</fullName>
    </recommendedName>
</protein>
<organism evidence="2 3">
    <name type="scientific">Streptomyces lomondensis</name>
    <dbReference type="NCBI Taxonomy" id="68229"/>
    <lineage>
        <taxon>Bacteria</taxon>
        <taxon>Bacillati</taxon>
        <taxon>Actinomycetota</taxon>
        <taxon>Actinomycetes</taxon>
        <taxon>Kitasatosporales</taxon>
        <taxon>Streptomycetaceae</taxon>
        <taxon>Streptomyces</taxon>
    </lineage>
</organism>
<gene>
    <name evidence="2" type="ORF">GCM10010383_66500</name>
</gene>
<comment type="caution">
    <text evidence="2">The sequence shown here is derived from an EMBL/GenBank/DDBJ whole genome shotgun (WGS) entry which is preliminary data.</text>
</comment>
<proteinExistence type="predicted"/>
<evidence type="ECO:0000259" key="1">
    <source>
        <dbReference type="Pfam" id="PF06114"/>
    </source>
</evidence>
<accession>A0ABQ2XPT4</accession>
<evidence type="ECO:0000313" key="3">
    <source>
        <dbReference type="Proteomes" id="UP000617743"/>
    </source>
</evidence>
<sequence length="527" mass="59096">MTAMTVSNWEMQAGDPADFAFKLSFLRNPHGEQDRATPEEANSWGSFALWVAGENLCAHLEQGEVIEAAHWYMISFLEWLTQNWDPIFHEEQLPLKNVGYSAAEAMALTKSPPISLKELDEFEWLDEWTTWWDRHSVRAAREGGLFPDVYMRRYGSSLEVSTGAERLIGIPEEFTFLAPHRRYEVDLAKAAEVVYAVLQAASQELRRRLPDSRRVAALIANIEAIYSDSNASNRMAWLAGLGTDTEKYNDISSAVDQALAGVSDGVRREITGANRVTALVVQGSAYAQLVYGAYSPSINRDDVITLAGALVKNHVSDASPWLNKLALSFDPVEVRELTPGEQGSWLGERACEMLNAHQDRSWVDIHSAFAALNIPHEKITLSDREIRAVSVFGPNQRPKVFCNTQTKWGQSREVERFTLAHELAHLLLDRNRASELAVASGPWAPLFVEQRANAFAAAFLMPTWLLRDHLAQINGDIRDLETISSLAMRLHVSISSMIDRLHNLGELDVDDRFQLKARWRRNSGLGA</sequence>
<dbReference type="InterPro" id="IPR010359">
    <property type="entry name" value="IrrE_HExxH"/>
</dbReference>
<dbReference type="PANTHER" id="PTHR43236">
    <property type="entry name" value="ANTITOXIN HIGA1"/>
    <property type="match status" value="1"/>
</dbReference>
<dbReference type="EMBL" id="BMWC01000012">
    <property type="protein sequence ID" value="GGX26608.1"/>
    <property type="molecule type" value="Genomic_DNA"/>
</dbReference>